<comment type="caution">
    <text evidence="2">The sequence shown here is derived from an EMBL/GenBank/DDBJ whole genome shotgun (WGS) entry which is preliminary data.</text>
</comment>
<feature type="compositionally biased region" description="Low complexity" evidence="1">
    <location>
        <begin position="70"/>
        <end position="86"/>
    </location>
</feature>
<dbReference type="EMBL" id="JBBPBM010000004">
    <property type="protein sequence ID" value="KAK8587381.1"/>
    <property type="molecule type" value="Genomic_DNA"/>
</dbReference>
<organism evidence="2 3">
    <name type="scientific">Hibiscus sabdariffa</name>
    <name type="common">roselle</name>
    <dbReference type="NCBI Taxonomy" id="183260"/>
    <lineage>
        <taxon>Eukaryota</taxon>
        <taxon>Viridiplantae</taxon>
        <taxon>Streptophyta</taxon>
        <taxon>Embryophyta</taxon>
        <taxon>Tracheophyta</taxon>
        <taxon>Spermatophyta</taxon>
        <taxon>Magnoliopsida</taxon>
        <taxon>eudicotyledons</taxon>
        <taxon>Gunneridae</taxon>
        <taxon>Pentapetalae</taxon>
        <taxon>rosids</taxon>
        <taxon>malvids</taxon>
        <taxon>Malvales</taxon>
        <taxon>Malvaceae</taxon>
        <taxon>Malvoideae</taxon>
        <taxon>Hibiscus</taxon>
    </lineage>
</organism>
<sequence>MLGRGGESRSGEQHSSEKFWLAKRRQARHVVDDWFRLDNSGHRGGFGVGTTYDGGDSRGRWLHHKPALQRRASATTTTTGDTSGRGEPFRQNSNRRQLVWRQQQRRR</sequence>
<proteinExistence type="predicted"/>
<gene>
    <name evidence="2" type="ORF">V6N12_021877</name>
</gene>
<evidence type="ECO:0000313" key="2">
    <source>
        <dbReference type="EMBL" id="KAK8587381.1"/>
    </source>
</evidence>
<evidence type="ECO:0000256" key="1">
    <source>
        <dbReference type="SAM" id="MobiDB-lite"/>
    </source>
</evidence>
<feature type="region of interest" description="Disordered" evidence="1">
    <location>
        <begin position="45"/>
        <end position="107"/>
    </location>
</feature>
<protein>
    <submittedName>
        <fullName evidence="2">Uncharacterized protein</fullName>
    </submittedName>
</protein>
<feature type="compositionally biased region" description="Low complexity" evidence="1">
    <location>
        <begin position="95"/>
        <end position="107"/>
    </location>
</feature>
<accession>A0ABR2FT24</accession>
<keyword evidence="3" id="KW-1185">Reference proteome</keyword>
<dbReference type="Proteomes" id="UP001472677">
    <property type="component" value="Unassembled WGS sequence"/>
</dbReference>
<name>A0ABR2FT24_9ROSI</name>
<evidence type="ECO:0000313" key="3">
    <source>
        <dbReference type="Proteomes" id="UP001472677"/>
    </source>
</evidence>
<reference evidence="2 3" key="1">
    <citation type="journal article" date="2024" name="G3 (Bethesda)">
        <title>Genome assembly of Hibiscus sabdariffa L. provides insights into metabolisms of medicinal natural products.</title>
        <authorList>
            <person name="Kim T."/>
        </authorList>
    </citation>
    <scope>NUCLEOTIDE SEQUENCE [LARGE SCALE GENOMIC DNA]</scope>
    <source>
        <strain evidence="2">TK-2024</strain>
        <tissue evidence="2">Old leaves</tissue>
    </source>
</reference>